<dbReference type="Proteomes" id="UP000236751">
    <property type="component" value="Unassembled WGS sequence"/>
</dbReference>
<reference evidence="1 2" key="1">
    <citation type="submission" date="2016-10" db="EMBL/GenBank/DDBJ databases">
        <authorList>
            <person name="de Groot N.N."/>
        </authorList>
    </citation>
    <scope>NUCLEOTIDE SEQUENCE [LARGE SCALE GENOMIC DNA]</scope>
    <source>
        <strain evidence="1 2">Nl13</strain>
    </source>
</reference>
<name>A0A1H5VUP6_NITMU</name>
<dbReference type="EMBL" id="FNVK01000014">
    <property type="protein sequence ID" value="SEF90726.1"/>
    <property type="molecule type" value="Genomic_DNA"/>
</dbReference>
<sequence>MSPDMDSELITITCSYCSVKYEETILRLKYEPRLSCPDCGKYIVINLLDLYTMLESVQKSCKALLKKLTPTSNGKSPH</sequence>
<evidence type="ECO:0000313" key="2">
    <source>
        <dbReference type="Proteomes" id="UP000236751"/>
    </source>
</evidence>
<gene>
    <name evidence="1" type="ORF">SAMN05216403_11440</name>
</gene>
<organism evidence="1 2">
    <name type="scientific">Nitrosospira multiformis (strain ATCC 25196 / NCIMB 11849 / C 71)</name>
    <dbReference type="NCBI Taxonomy" id="323848"/>
    <lineage>
        <taxon>Bacteria</taxon>
        <taxon>Pseudomonadati</taxon>
        <taxon>Pseudomonadota</taxon>
        <taxon>Betaproteobacteria</taxon>
        <taxon>Nitrosomonadales</taxon>
        <taxon>Nitrosomonadaceae</taxon>
        <taxon>Nitrosospira</taxon>
    </lineage>
</organism>
<accession>A0A1H5VUP6</accession>
<protein>
    <submittedName>
        <fullName evidence="1">Uncharacterized protein</fullName>
    </submittedName>
</protein>
<evidence type="ECO:0000313" key="1">
    <source>
        <dbReference type="EMBL" id="SEF90726.1"/>
    </source>
</evidence>
<proteinExistence type="predicted"/>
<dbReference type="AlphaFoldDB" id="A0A1H5VUP6"/>